<dbReference type="InterPro" id="IPR008984">
    <property type="entry name" value="SMAD_FHA_dom_sf"/>
</dbReference>
<evidence type="ECO:0000256" key="6">
    <source>
        <dbReference type="ARBA" id="ARBA00022833"/>
    </source>
</evidence>
<dbReference type="PROSITE" id="PS50006">
    <property type="entry name" value="FHA_DOMAIN"/>
    <property type="match status" value="1"/>
</dbReference>
<protein>
    <submittedName>
        <fullName evidence="11">Protein phosphatase 2C 70</fullName>
    </submittedName>
</protein>
<proteinExistence type="inferred from homology"/>
<dbReference type="EMBL" id="BKCJ010385918">
    <property type="protein sequence ID" value="GFA20908.1"/>
    <property type="molecule type" value="Genomic_DNA"/>
</dbReference>
<reference evidence="11" key="1">
    <citation type="journal article" date="2019" name="Sci. Rep.">
        <title>Draft genome of Tanacetum cinerariifolium, the natural source of mosquito coil.</title>
        <authorList>
            <person name="Yamashiro T."/>
            <person name="Shiraishi A."/>
            <person name="Satake H."/>
            <person name="Nakayama K."/>
        </authorList>
    </citation>
    <scope>NUCLEOTIDE SEQUENCE</scope>
</reference>
<keyword evidence="4" id="KW-0677">Repeat</keyword>
<keyword evidence="6" id="KW-0862">Zinc</keyword>
<evidence type="ECO:0000256" key="3">
    <source>
        <dbReference type="ARBA" id="ARBA00022723"/>
    </source>
</evidence>
<sequence length="248" mass="27640">QDPPSDSYLVPYSCGEPYGKTLDKDIATNASYDDDYDDHYRHRCVVQCHPSPCPSSKAFAPPKMYPCAVKGHVNVLKDGLFLCNSECGKTLGCGNYVCKETCHLGVCGDCELLLGSILNLEVSSGPSRDTHYSIQSTNKSKLRLTLGRVLPSDLLVVDSEVSGKHPVINWNLNKLKWELVDMGRLNGTLLNYKVVHHPQIRSRHQGDAVELTRGDTITLGTTSKLFLLFSYRMDSSLVEQKPYRMDKD</sequence>
<comment type="caution">
    <text evidence="11">The sequence shown here is derived from an EMBL/GenBank/DDBJ whole genome shotgun (WGS) entry which is preliminary data.</text>
</comment>
<dbReference type="SMART" id="SM00438">
    <property type="entry name" value="ZnF_NFX"/>
    <property type="match status" value="2"/>
</dbReference>
<comment type="subcellular location">
    <subcellularLocation>
        <location evidence="1">Nucleus</location>
    </subcellularLocation>
</comment>
<organism evidence="11">
    <name type="scientific">Tanacetum cinerariifolium</name>
    <name type="common">Dalmatian daisy</name>
    <name type="synonym">Chrysanthemum cinerariifolium</name>
    <dbReference type="NCBI Taxonomy" id="118510"/>
    <lineage>
        <taxon>Eukaryota</taxon>
        <taxon>Viridiplantae</taxon>
        <taxon>Streptophyta</taxon>
        <taxon>Embryophyta</taxon>
        <taxon>Tracheophyta</taxon>
        <taxon>Spermatophyta</taxon>
        <taxon>Magnoliopsida</taxon>
        <taxon>eudicotyledons</taxon>
        <taxon>Gunneridae</taxon>
        <taxon>Pentapetalae</taxon>
        <taxon>asterids</taxon>
        <taxon>campanulids</taxon>
        <taxon>Asterales</taxon>
        <taxon>Asteraceae</taxon>
        <taxon>Asteroideae</taxon>
        <taxon>Anthemideae</taxon>
        <taxon>Anthemidinae</taxon>
        <taxon>Tanacetum</taxon>
    </lineage>
</organism>
<dbReference type="GO" id="GO:0005634">
    <property type="term" value="C:nucleus"/>
    <property type="evidence" value="ECO:0007669"/>
    <property type="project" value="UniProtKB-SubCell"/>
</dbReference>
<dbReference type="GO" id="GO:0000981">
    <property type="term" value="F:DNA-binding transcription factor activity, RNA polymerase II-specific"/>
    <property type="evidence" value="ECO:0007669"/>
    <property type="project" value="TreeGrafter"/>
</dbReference>
<dbReference type="PANTHER" id="PTHR12360:SF12">
    <property type="entry name" value="TRANSCRIPTIONAL REPRESSOR NF-X1"/>
    <property type="match status" value="1"/>
</dbReference>
<evidence type="ECO:0000259" key="10">
    <source>
        <dbReference type="PROSITE" id="PS50006"/>
    </source>
</evidence>
<evidence type="ECO:0000313" key="11">
    <source>
        <dbReference type="EMBL" id="GFA20908.1"/>
    </source>
</evidence>
<dbReference type="SUPFAM" id="SSF49879">
    <property type="entry name" value="SMAD/FHA domain"/>
    <property type="match status" value="1"/>
</dbReference>
<keyword evidence="9" id="KW-0539">Nucleus</keyword>
<dbReference type="AlphaFoldDB" id="A0A699J928"/>
<dbReference type="InterPro" id="IPR000967">
    <property type="entry name" value="Znf_NFX1"/>
</dbReference>
<dbReference type="InterPro" id="IPR000253">
    <property type="entry name" value="FHA_dom"/>
</dbReference>
<keyword evidence="7" id="KW-0805">Transcription regulation</keyword>
<evidence type="ECO:0000256" key="2">
    <source>
        <dbReference type="ARBA" id="ARBA00007269"/>
    </source>
</evidence>
<keyword evidence="8" id="KW-0804">Transcription</keyword>
<name>A0A699J928_TANCI</name>
<feature type="domain" description="FHA" evidence="10">
    <location>
        <begin position="144"/>
        <end position="195"/>
    </location>
</feature>
<dbReference type="PANTHER" id="PTHR12360">
    <property type="entry name" value="NUCLEAR TRANSCRIPTION FACTOR, X-BOX BINDING 1 NFX1"/>
    <property type="match status" value="1"/>
</dbReference>
<evidence type="ECO:0000256" key="8">
    <source>
        <dbReference type="ARBA" id="ARBA00023163"/>
    </source>
</evidence>
<evidence type="ECO:0000256" key="4">
    <source>
        <dbReference type="ARBA" id="ARBA00022737"/>
    </source>
</evidence>
<keyword evidence="5" id="KW-0863">Zinc-finger</keyword>
<keyword evidence="3" id="KW-0479">Metal-binding</keyword>
<feature type="non-terminal residue" evidence="11">
    <location>
        <position position="1"/>
    </location>
</feature>
<evidence type="ECO:0000256" key="9">
    <source>
        <dbReference type="ARBA" id="ARBA00023242"/>
    </source>
</evidence>
<dbReference type="Pfam" id="PF00498">
    <property type="entry name" value="FHA"/>
    <property type="match status" value="1"/>
</dbReference>
<accession>A0A699J928</accession>
<gene>
    <name evidence="11" type="ORF">Tci_592880</name>
</gene>
<evidence type="ECO:0000256" key="5">
    <source>
        <dbReference type="ARBA" id="ARBA00022771"/>
    </source>
</evidence>
<evidence type="ECO:0000256" key="7">
    <source>
        <dbReference type="ARBA" id="ARBA00023015"/>
    </source>
</evidence>
<evidence type="ECO:0000256" key="1">
    <source>
        <dbReference type="ARBA" id="ARBA00004123"/>
    </source>
</evidence>
<comment type="similarity">
    <text evidence="2">Belongs to the NFX1 family.</text>
</comment>
<dbReference type="GO" id="GO:0000977">
    <property type="term" value="F:RNA polymerase II transcription regulatory region sequence-specific DNA binding"/>
    <property type="evidence" value="ECO:0007669"/>
    <property type="project" value="TreeGrafter"/>
</dbReference>
<dbReference type="CDD" id="cd06008">
    <property type="entry name" value="NF-X1-zinc-finger"/>
    <property type="match status" value="1"/>
</dbReference>
<dbReference type="Gene3D" id="2.60.200.20">
    <property type="match status" value="1"/>
</dbReference>
<dbReference type="GO" id="GO:0008270">
    <property type="term" value="F:zinc ion binding"/>
    <property type="evidence" value="ECO:0007669"/>
    <property type="project" value="UniProtKB-KW"/>
</dbReference>
<dbReference type="InterPro" id="IPR034078">
    <property type="entry name" value="NFX1_fam"/>
</dbReference>